<dbReference type="OrthoDB" id="3176171at2759"/>
<dbReference type="FunFam" id="3.40.850.10:FF:000019">
    <property type="entry name" value="Kinesin-like protein KIN-5D"/>
    <property type="match status" value="1"/>
</dbReference>
<keyword evidence="6 10" id="KW-0505">Motor protein</keyword>
<dbReference type="CDD" id="cd01364">
    <property type="entry name" value="KISc_BimC_Eg5"/>
    <property type="match status" value="1"/>
</dbReference>
<evidence type="ECO:0000313" key="14">
    <source>
        <dbReference type="EMBL" id="KIZ01436.1"/>
    </source>
</evidence>
<dbReference type="Gene3D" id="3.40.850.10">
    <property type="entry name" value="Kinesin motor domain"/>
    <property type="match status" value="1"/>
</dbReference>
<dbReference type="Pfam" id="PF00225">
    <property type="entry name" value="Kinesin"/>
    <property type="match status" value="2"/>
</dbReference>
<evidence type="ECO:0000256" key="2">
    <source>
        <dbReference type="ARBA" id="ARBA00022490"/>
    </source>
</evidence>
<dbReference type="SUPFAM" id="SSF52540">
    <property type="entry name" value="P-loop containing nucleoside triphosphate hydrolases"/>
    <property type="match status" value="2"/>
</dbReference>
<keyword evidence="2" id="KW-0963">Cytoplasm</keyword>
<dbReference type="RefSeq" id="XP_013900455.1">
    <property type="nucleotide sequence ID" value="XM_014045001.1"/>
</dbReference>
<dbReference type="AlphaFoldDB" id="A0A0D2N667"/>
<comment type="similarity">
    <text evidence="8">Belongs to the TRAFAC class myosin-kinesin ATPase superfamily. Kinesin family. KIN-5/BimC subfamily.</text>
</comment>
<keyword evidence="3" id="KW-0493">Microtubule</keyword>
<proteinExistence type="inferred from homology"/>
<evidence type="ECO:0000256" key="7">
    <source>
        <dbReference type="ARBA" id="ARBA00023212"/>
    </source>
</evidence>
<evidence type="ECO:0000259" key="13">
    <source>
        <dbReference type="PROSITE" id="PS50067"/>
    </source>
</evidence>
<comment type="subcellular location">
    <subcellularLocation>
        <location evidence="1">Cytoplasm</location>
        <location evidence="1">Cytoskeleton</location>
        <location evidence="1">Spindle</location>
    </subcellularLocation>
</comment>
<dbReference type="PROSITE" id="PS00411">
    <property type="entry name" value="KINESIN_MOTOR_1"/>
    <property type="match status" value="1"/>
</dbReference>
<evidence type="ECO:0000256" key="3">
    <source>
        <dbReference type="ARBA" id="ARBA00022701"/>
    </source>
</evidence>
<dbReference type="PANTHER" id="PTHR47970">
    <property type="entry name" value="KINESIN-LIKE PROTEIN KIF11"/>
    <property type="match status" value="1"/>
</dbReference>
<feature type="compositionally biased region" description="Low complexity" evidence="12">
    <location>
        <begin position="1026"/>
        <end position="1044"/>
    </location>
</feature>
<dbReference type="InterPro" id="IPR027417">
    <property type="entry name" value="P-loop_NTPase"/>
</dbReference>
<evidence type="ECO:0000256" key="9">
    <source>
        <dbReference type="ARBA" id="ARBA00046159"/>
    </source>
</evidence>
<dbReference type="InterPro" id="IPR001752">
    <property type="entry name" value="Kinesin_motor_dom"/>
</dbReference>
<dbReference type="InterPro" id="IPR047149">
    <property type="entry name" value="KIF11-like"/>
</dbReference>
<dbReference type="KEGG" id="mng:MNEG_6526"/>
<reference evidence="14 15" key="1">
    <citation type="journal article" date="2013" name="BMC Genomics">
        <title>Reconstruction of the lipid metabolism for the microalga Monoraphidium neglectum from its genome sequence reveals characteristics suitable for biofuel production.</title>
        <authorList>
            <person name="Bogen C."/>
            <person name="Al-Dilaimi A."/>
            <person name="Albersmeier A."/>
            <person name="Wichmann J."/>
            <person name="Grundmann M."/>
            <person name="Rupp O."/>
            <person name="Lauersen K.J."/>
            <person name="Blifernez-Klassen O."/>
            <person name="Kalinowski J."/>
            <person name="Goesmann A."/>
            <person name="Mussgnug J.H."/>
            <person name="Kruse O."/>
        </authorList>
    </citation>
    <scope>NUCLEOTIDE SEQUENCE [LARGE SCALE GENOMIC DNA]</scope>
    <source>
        <strain evidence="14 15">SAG 48.87</strain>
    </source>
</reference>
<keyword evidence="5 10" id="KW-0067">ATP-binding</keyword>
<accession>A0A0D2N667</accession>
<evidence type="ECO:0000256" key="6">
    <source>
        <dbReference type="ARBA" id="ARBA00023175"/>
    </source>
</evidence>
<evidence type="ECO:0000256" key="5">
    <source>
        <dbReference type="ARBA" id="ARBA00022840"/>
    </source>
</evidence>
<dbReference type="PRINTS" id="PR00380">
    <property type="entry name" value="KINESINHEAVY"/>
</dbReference>
<dbReference type="STRING" id="145388.A0A0D2N667"/>
<evidence type="ECO:0000256" key="10">
    <source>
        <dbReference type="PROSITE-ProRule" id="PRU00283"/>
    </source>
</evidence>
<dbReference type="GO" id="GO:0005876">
    <property type="term" value="C:spindle microtubule"/>
    <property type="evidence" value="ECO:0007669"/>
    <property type="project" value="TreeGrafter"/>
</dbReference>
<evidence type="ECO:0000256" key="11">
    <source>
        <dbReference type="SAM" id="Coils"/>
    </source>
</evidence>
<feature type="region of interest" description="Disordered" evidence="12">
    <location>
        <begin position="1067"/>
        <end position="1101"/>
    </location>
</feature>
<name>A0A0D2N667_9CHLO</name>
<dbReference type="GO" id="GO:0072686">
    <property type="term" value="C:mitotic spindle"/>
    <property type="evidence" value="ECO:0007669"/>
    <property type="project" value="TreeGrafter"/>
</dbReference>
<gene>
    <name evidence="14" type="ORF">MNEG_6526</name>
</gene>
<dbReference type="GO" id="GO:0008017">
    <property type="term" value="F:microtubule binding"/>
    <property type="evidence" value="ECO:0007669"/>
    <property type="project" value="InterPro"/>
</dbReference>
<dbReference type="Proteomes" id="UP000054498">
    <property type="component" value="Unassembled WGS sequence"/>
</dbReference>
<feature type="domain" description="Kinesin motor" evidence="13">
    <location>
        <begin position="14"/>
        <end position="359"/>
    </location>
</feature>
<dbReference type="GeneID" id="25739402"/>
<dbReference type="InterPro" id="IPR019821">
    <property type="entry name" value="Kinesin_motor_CS"/>
</dbReference>
<feature type="coiled-coil region" evidence="11">
    <location>
        <begin position="572"/>
        <end position="599"/>
    </location>
</feature>
<dbReference type="InterPro" id="IPR047241">
    <property type="entry name" value="KIF11-like_kin_motor_dom"/>
</dbReference>
<dbReference type="GO" id="GO:0007018">
    <property type="term" value="P:microtubule-based movement"/>
    <property type="evidence" value="ECO:0007669"/>
    <property type="project" value="InterPro"/>
</dbReference>
<dbReference type="GO" id="GO:0051231">
    <property type="term" value="P:spindle elongation"/>
    <property type="evidence" value="ECO:0007669"/>
    <property type="project" value="TreeGrafter"/>
</dbReference>
<feature type="binding site" evidence="10">
    <location>
        <begin position="80"/>
        <end position="87"/>
    </location>
    <ligand>
        <name>ATP</name>
        <dbReference type="ChEBI" id="CHEBI:30616"/>
    </ligand>
</feature>
<dbReference type="InterPro" id="IPR036961">
    <property type="entry name" value="Kinesin_motor_dom_sf"/>
</dbReference>
<dbReference type="GO" id="GO:0090307">
    <property type="term" value="P:mitotic spindle assembly"/>
    <property type="evidence" value="ECO:0007669"/>
    <property type="project" value="TreeGrafter"/>
</dbReference>
<dbReference type="GO" id="GO:0005524">
    <property type="term" value="F:ATP binding"/>
    <property type="evidence" value="ECO:0007669"/>
    <property type="project" value="UniProtKB-UniRule"/>
</dbReference>
<dbReference type="SMART" id="SM00129">
    <property type="entry name" value="KISc"/>
    <property type="match status" value="1"/>
</dbReference>
<comment type="function">
    <text evidence="9">Responsible for microtubule translocation. May be important for the organization of phragmoplast-specific arrays of microtubules. Plays an essential role in stabilizing the mitotic spindle. Required during mitotic cytokinesis.</text>
</comment>
<evidence type="ECO:0000256" key="12">
    <source>
        <dbReference type="SAM" id="MobiDB-lite"/>
    </source>
</evidence>
<evidence type="ECO:0000256" key="8">
    <source>
        <dbReference type="ARBA" id="ARBA00034704"/>
    </source>
</evidence>
<evidence type="ECO:0000313" key="15">
    <source>
        <dbReference type="Proteomes" id="UP000054498"/>
    </source>
</evidence>
<protein>
    <submittedName>
        <fullName evidence="14">Kinesin-like protein KIP1</fullName>
    </submittedName>
</protein>
<feature type="compositionally biased region" description="Low complexity" evidence="12">
    <location>
        <begin position="1082"/>
        <end position="1101"/>
    </location>
</feature>
<keyword evidence="11" id="KW-0175">Coiled coil</keyword>
<evidence type="ECO:0000256" key="1">
    <source>
        <dbReference type="ARBA" id="ARBA00004186"/>
    </source>
</evidence>
<keyword evidence="4 10" id="KW-0547">Nucleotide-binding</keyword>
<organism evidence="14 15">
    <name type="scientific">Monoraphidium neglectum</name>
    <dbReference type="NCBI Taxonomy" id="145388"/>
    <lineage>
        <taxon>Eukaryota</taxon>
        <taxon>Viridiplantae</taxon>
        <taxon>Chlorophyta</taxon>
        <taxon>core chlorophytes</taxon>
        <taxon>Chlorophyceae</taxon>
        <taxon>CS clade</taxon>
        <taxon>Sphaeropleales</taxon>
        <taxon>Selenastraceae</taxon>
        <taxon>Monoraphidium</taxon>
    </lineage>
</organism>
<sequence>MADARSQSGDDGVHVNVILRCRPANAQETAERSANVIQCNEALREVFGPDSLQEKVYNQAIVPIVQEVLDGFNCTIFAYGQTGTGKTFTMEGGPRNSVDGKRLSAEAGVIPRAIKQIFDAIESDDVTDSSVKVSFLELYNEELTDLLSVADEKDKRLRLLEDRSGVVVQGLEEMVVKTSAEIYQVLDRGTSKRRTAETLLNKRSSRSHSVFTVTIHMKETTPEGEDVIKIGKLNLVDLAGSENISRSGAKDSRAREAGNINQSLLTLGRVITALVEHSGHIPYRQARGGGAHGTHQPTPWSSTTAVHCNRFVDSKLTRLLRDSLGGRTKTCIIATIGPSLSFLEETISTLDYAHRAKNIRNRPEVNQRISKTTMIKELTTEIERLKLDLVATREKNGIFISSERYEQYELERAQLREMMGRNKAEIEAMATQHAEELESLSTRAAATEALLTRKLGAAEEQLRSTVQQLEAAQAAVQERDFIIMSHRRSEQAIAGHAQEVTQDLGEAASELSEVFTRLRAALDVTGSDRDALRVMARDAAVRADALRAAVGAAVDAERGRVRAVAAHAAEFRARKQADLEAMRQQLRGLDSKIDGTRAALDAALAAAADGAAGALAALASPQREALERAAGAAALAGQGAGAALEALAASLEEQASAVAAFAEEQAADAQRAASLARGALARAADGLHAARSGLGGVRELSGATLSAASGSLASFVEDFDRTAREREAGLVAQIGQLLSGFAAERRQAVAGAVEGVRRQLAEGGAELGAAAEGAAAAAGVCAGSIKGDVAAYDAELSAQLGALRAAASDIGAAIGAAARSGAASTGAELSRQTGEISALLLRQRAELDTAERAAAAAVAGGRGAAARELEAGAAGLRGAAAELLGVAEAAGTADEQVAGALEAAAGEAEVAIAGFGEEHAEGLSAAAAALQAAARKALGRAPPQLPERREFAVPGEGRVAELACPPQAILLEYFRGERDAILKASRGRRGLRRGGDPQEILRLLSPGDDGQGPASTSSAAGDDENSAPSPSARSTRSTRSTRSAGGAAAAAAGCEVGAAANAAAAAASKGLGRRSRIPVYNSAGAGDGSARAGLADMTNQD</sequence>
<evidence type="ECO:0000256" key="4">
    <source>
        <dbReference type="ARBA" id="ARBA00022741"/>
    </source>
</evidence>
<feature type="coiled-coil region" evidence="11">
    <location>
        <begin position="375"/>
        <end position="479"/>
    </location>
</feature>
<dbReference type="EMBL" id="KK101286">
    <property type="protein sequence ID" value="KIZ01436.1"/>
    <property type="molecule type" value="Genomic_DNA"/>
</dbReference>
<keyword evidence="15" id="KW-1185">Reference proteome</keyword>
<dbReference type="PANTHER" id="PTHR47970:SF12">
    <property type="entry name" value="KINESIN FAMILY MEMBER 11"/>
    <property type="match status" value="1"/>
</dbReference>
<dbReference type="PROSITE" id="PS50067">
    <property type="entry name" value="KINESIN_MOTOR_2"/>
    <property type="match status" value="1"/>
</dbReference>
<feature type="region of interest" description="Disordered" evidence="12">
    <location>
        <begin position="985"/>
        <end position="1044"/>
    </location>
</feature>
<keyword evidence="7" id="KW-0206">Cytoskeleton</keyword>
<dbReference type="GO" id="GO:0008574">
    <property type="term" value="F:plus-end-directed microtubule motor activity"/>
    <property type="evidence" value="ECO:0007669"/>
    <property type="project" value="TreeGrafter"/>
</dbReference>